<protein>
    <submittedName>
        <fullName evidence="1">Uncharacterized protein</fullName>
    </submittedName>
</protein>
<reference evidence="1" key="1">
    <citation type="submission" date="2014-09" db="EMBL/GenBank/DDBJ databases">
        <authorList>
            <person name="Magalhaes I.L.F."/>
            <person name="Oliveira U."/>
            <person name="Santos F.R."/>
            <person name="Vidigal T.H.D.A."/>
            <person name="Brescovit A.D."/>
            <person name="Santos A.J."/>
        </authorList>
    </citation>
    <scope>NUCLEOTIDE SEQUENCE</scope>
    <source>
        <tissue evidence="1">Shoot tissue taken approximately 20 cm above the soil surface</tissue>
    </source>
</reference>
<evidence type="ECO:0000313" key="1">
    <source>
        <dbReference type="EMBL" id="JAD37868.1"/>
    </source>
</evidence>
<sequence length="34" mass="3710">MLLSGPLFHFHRCNSHGKMHVGSGASVNSVMKSR</sequence>
<reference evidence="1" key="2">
    <citation type="journal article" date="2015" name="Data Brief">
        <title>Shoot transcriptome of the giant reed, Arundo donax.</title>
        <authorList>
            <person name="Barrero R.A."/>
            <person name="Guerrero F.D."/>
            <person name="Moolhuijzen P."/>
            <person name="Goolsby J.A."/>
            <person name="Tidwell J."/>
            <person name="Bellgard S.E."/>
            <person name="Bellgard M.I."/>
        </authorList>
    </citation>
    <scope>NUCLEOTIDE SEQUENCE</scope>
    <source>
        <tissue evidence="1">Shoot tissue taken approximately 20 cm above the soil surface</tissue>
    </source>
</reference>
<dbReference type="AlphaFoldDB" id="A0A0A8ZJJ8"/>
<accession>A0A0A8ZJJ8</accession>
<proteinExistence type="predicted"/>
<dbReference type="EMBL" id="GBRH01260027">
    <property type="protein sequence ID" value="JAD37868.1"/>
    <property type="molecule type" value="Transcribed_RNA"/>
</dbReference>
<name>A0A0A8ZJJ8_ARUDO</name>
<organism evidence="1">
    <name type="scientific">Arundo donax</name>
    <name type="common">Giant reed</name>
    <name type="synonym">Donax arundinaceus</name>
    <dbReference type="NCBI Taxonomy" id="35708"/>
    <lineage>
        <taxon>Eukaryota</taxon>
        <taxon>Viridiplantae</taxon>
        <taxon>Streptophyta</taxon>
        <taxon>Embryophyta</taxon>
        <taxon>Tracheophyta</taxon>
        <taxon>Spermatophyta</taxon>
        <taxon>Magnoliopsida</taxon>
        <taxon>Liliopsida</taxon>
        <taxon>Poales</taxon>
        <taxon>Poaceae</taxon>
        <taxon>PACMAD clade</taxon>
        <taxon>Arundinoideae</taxon>
        <taxon>Arundineae</taxon>
        <taxon>Arundo</taxon>
    </lineage>
</organism>